<organism evidence="1 2">
    <name type="scientific">Nakamurella leprariae</name>
    <dbReference type="NCBI Taxonomy" id="2803911"/>
    <lineage>
        <taxon>Bacteria</taxon>
        <taxon>Bacillati</taxon>
        <taxon>Actinomycetota</taxon>
        <taxon>Actinomycetes</taxon>
        <taxon>Nakamurellales</taxon>
        <taxon>Nakamurellaceae</taxon>
        <taxon>Nakamurella</taxon>
    </lineage>
</organism>
<dbReference type="EMBL" id="JAERWK010000006">
    <property type="protein sequence ID" value="MBM9466588.1"/>
    <property type="molecule type" value="Genomic_DNA"/>
</dbReference>
<dbReference type="Gene3D" id="3.90.470.20">
    <property type="entry name" value="4'-phosphopantetheinyl transferase domain"/>
    <property type="match status" value="1"/>
</dbReference>
<evidence type="ECO:0000313" key="2">
    <source>
        <dbReference type="Proteomes" id="UP000663792"/>
    </source>
</evidence>
<evidence type="ECO:0008006" key="3">
    <source>
        <dbReference type="Google" id="ProtNLM"/>
    </source>
</evidence>
<gene>
    <name evidence="1" type="ORF">JL106_04745</name>
</gene>
<reference evidence="1" key="1">
    <citation type="submission" date="2021-01" db="EMBL/GenBank/DDBJ databases">
        <title>YIM 132084 draft genome.</title>
        <authorList>
            <person name="An D."/>
        </authorList>
    </citation>
    <scope>NUCLEOTIDE SEQUENCE</scope>
    <source>
        <strain evidence="1">YIM 132084</strain>
    </source>
</reference>
<dbReference type="AlphaFoldDB" id="A0A938YBI0"/>
<comment type="caution">
    <text evidence="1">The sequence shown here is derived from an EMBL/GenBank/DDBJ whole genome shotgun (WGS) entry which is preliminary data.</text>
</comment>
<proteinExistence type="predicted"/>
<evidence type="ECO:0000313" key="1">
    <source>
        <dbReference type="EMBL" id="MBM9466588.1"/>
    </source>
</evidence>
<dbReference type="GO" id="GO:0008897">
    <property type="term" value="F:holo-[acyl-carrier-protein] synthase activity"/>
    <property type="evidence" value="ECO:0007669"/>
    <property type="project" value="InterPro"/>
</dbReference>
<name>A0A938YBI0_9ACTN</name>
<keyword evidence="2" id="KW-1185">Reference proteome</keyword>
<protein>
    <recommendedName>
        <fullName evidence="3">4'-phosphopantetheinyl transferase superfamily protein</fullName>
    </recommendedName>
</protein>
<dbReference type="GO" id="GO:0000287">
    <property type="term" value="F:magnesium ion binding"/>
    <property type="evidence" value="ECO:0007669"/>
    <property type="project" value="InterPro"/>
</dbReference>
<dbReference type="InterPro" id="IPR037143">
    <property type="entry name" value="4-PPantetheinyl_Trfase_dom_sf"/>
</dbReference>
<dbReference type="Proteomes" id="UP000663792">
    <property type="component" value="Unassembled WGS sequence"/>
</dbReference>
<accession>A0A938YBI0</accession>
<dbReference type="RefSeq" id="WP_205259548.1">
    <property type="nucleotide sequence ID" value="NZ_JAERWK010000006.1"/>
</dbReference>
<sequence>MAGVQVLVGWAAPDPADLDRLPAGDPVLPRLRRLARPADAARSATVRRVAAEVLAVATGSGVVGSGVIGQRCVRCGADDHGRPVVVGPVGWSVSLAHADAWCLAAVAPRPVGVDVESVAVLAGLDRSGALLSMATRFTDADDRARWAGAPTEERVAGIGAAWVAFEARAKLDGRGLHRRPDEHPPAAPTLALDVGAGAYAAVAVLPDGAVPSTW</sequence>
<dbReference type="SUPFAM" id="SSF56214">
    <property type="entry name" value="4'-phosphopantetheinyl transferase"/>
    <property type="match status" value="2"/>
</dbReference>